<dbReference type="InterPro" id="IPR056307">
    <property type="entry name" value="Ig-CFAP74_3rd"/>
</dbReference>
<reference evidence="5 6" key="1">
    <citation type="submission" date="2024-02" db="EMBL/GenBank/DDBJ databases">
        <authorList>
            <person name="Chen Y."/>
            <person name="Shah S."/>
            <person name="Dougan E. K."/>
            <person name="Thang M."/>
            <person name="Chan C."/>
        </authorList>
    </citation>
    <scope>NUCLEOTIDE SEQUENCE [LARGE SCALE GENOMIC DNA]</scope>
</reference>
<feature type="region of interest" description="Disordered" evidence="2">
    <location>
        <begin position="412"/>
        <end position="491"/>
    </location>
</feature>
<evidence type="ECO:0000259" key="4">
    <source>
        <dbReference type="Pfam" id="PF24798"/>
    </source>
</evidence>
<feature type="compositionally biased region" description="Basic and acidic residues" evidence="2">
    <location>
        <begin position="1085"/>
        <end position="1103"/>
    </location>
</feature>
<keyword evidence="1" id="KW-0175">Coiled coil</keyword>
<protein>
    <submittedName>
        <fullName evidence="5">Cilia- and flagella-associated protein 74</fullName>
    </submittedName>
</protein>
<evidence type="ECO:0000256" key="1">
    <source>
        <dbReference type="SAM" id="Coils"/>
    </source>
</evidence>
<dbReference type="PANTHER" id="PTHR22538:SF0">
    <property type="entry name" value="CILIA- AND FLAGELLA-ASSOCIATED PROTEIN 74"/>
    <property type="match status" value="1"/>
</dbReference>
<evidence type="ECO:0000259" key="3">
    <source>
        <dbReference type="Pfam" id="PF24778"/>
    </source>
</evidence>
<dbReference type="PANTHER" id="PTHR22538">
    <property type="entry name" value="CILIA- AND FLAGELLA-ASSOCIATED PROTEIN 74"/>
    <property type="match status" value="1"/>
</dbReference>
<proteinExistence type="predicted"/>
<feature type="region of interest" description="Disordered" evidence="2">
    <location>
        <begin position="144"/>
        <end position="185"/>
    </location>
</feature>
<accession>A0ABP0SGM4</accession>
<evidence type="ECO:0000313" key="5">
    <source>
        <dbReference type="EMBL" id="CAK9111468.1"/>
    </source>
</evidence>
<dbReference type="Gene3D" id="2.60.40.10">
    <property type="entry name" value="Immunoglobulins"/>
    <property type="match status" value="6"/>
</dbReference>
<organism evidence="5 6">
    <name type="scientific">Durusdinium trenchii</name>
    <dbReference type="NCBI Taxonomy" id="1381693"/>
    <lineage>
        <taxon>Eukaryota</taxon>
        <taxon>Sar</taxon>
        <taxon>Alveolata</taxon>
        <taxon>Dinophyceae</taxon>
        <taxon>Suessiales</taxon>
        <taxon>Symbiodiniaceae</taxon>
        <taxon>Durusdinium</taxon>
    </lineage>
</organism>
<feature type="domain" description="CFAP74 fourth Ig-like" evidence="4">
    <location>
        <begin position="876"/>
        <end position="970"/>
    </location>
</feature>
<keyword evidence="6" id="KW-1185">Reference proteome</keyword>
<feature type="coiled-coil region" evidence="1">
    <location>
        <begin position="43"/>
        <end position="101"/>
    </location>
</feature>
<feature type="domain" description="CFAP74 third Ig-like" evidence="3">
    <location>
        <begin position="751"/>
        <end position="870"/>
    </location>
</feature>
<dbReference type="EMBL" id="CAXAMM010043736">
    <property type="protein sequence ID" value="CAK9111468.1"/>
    <property type="molecule type" value="Genomic_DNA"/>
</dbReference>
<feature type="compositionally biased region" description="Basic and acidic residues" evidence="2">
    <location>
        <begin position="446"/>
        <end position="464"/>
    </location>
</feature>
<dbReference type="Pfam" id="PF24798">
    <property type="entry name" value="Ig-CFAP74_4th"/>
    <property type="match status" value="1"/>
</dbReference>
<keyword evidence="5" id="KW-0969">Cilium</keyword>
<dbReference type="InterPro" id="IPR056310">
    <property type="entry name" value="Ig-CFAP74_4th"/>
</dbReference>
<dbReference type="Pfam" id="PF24771">
    <property type="entry name" value="Ig_CFAP74_1st"/>
    <property type="match status" value="1"/>
</dbReference>
<sequence length="1508" mass="167800">MADKAPRGIASEYKTLEECRRERELRQDVARIEDLQGEYLKTVQAFEAQLRVVEAERSKLETVKQRNEVTVEEITRQKTFLDAANSELDRLDQAKDRQSADLHHMAVRVDELKGFLREKESESAQVTKLRVANERRAVKRFRELGQKHAADMQEKQERHDRDDKAKLAEAAKERQRAKTRVLEQKQAKADKLMAVRKEYKEMHSKRTKAILALKQSTEEIQSEIAGANAKRALREERVAKREKEEFDRILEAGGNPYEVFRRRKQDARVRATKARIAQKLKQSEMLMAKKMIAFDEYNRTRDAQEAHDKAYEEEYAKSLGRHVHEKRIQEYMQSRTIGGVDSIDPTGRQFRVQPSQVTVLKTHEFGLGTVQAKRGDIVDMIANRAENQAIKADMRYVPAKLRAFVTDKERRGGAEAVTAVKAPEDKSGPSELDVELRQVPPGTEYAGRDEARPQSAMKDERRLVQDLASTSADEPGAHGSKPPSNLESSDKRLKLRDLSVLEKSMLARSRESHLKNIVQDQVVWGKRFEGTPFISKPVSLRFKDFVVGKTHTKVFSLTNVSNTFNSFKVLDLPDDVRNFFTITYDKPGRMSAGVSCKLRIDFDPKVDADIFVDLPLLANTGPFSIPIACTKRRSKPSLSATALDFGTIVIGETKTLTLRVVNDGALGCSFTAESLFNADGNNSNDQEVRDEDFIISKTQGDVEGYANEAIEVTYAPIRGSPEQTRCRMRFTFSQGTVLECNFEGCSTEVPIYTANPRLNLKCCATDKLYRSQLKLRNRSHVALRVEVAPPKGLQNAIEFLPEMGFVQGRKSQQDGEFDVQIKFRPTSALLAWCEENGMLDDLEDRVQIPINIRVPDQVLPVEFAIEATLTTSDLEITPREIDFGRCFTNQSAKVVVSMRNMSKIPQQFGFVQLPSSISVAPANGLGTILPGETQRLELIFSPSSATVHEFNLLCRTSLNRQFRLPCVGVGINPPLELSHTVVTFGACGLGARSTQSVFLRNPSSRETRTFHFVLGDAATYGHGLKISPAVGDVPPGQTVRLQVEFVAQDQVDADHDEALSAPAHLEEDLVSGEEDDEMDDPALDSESKTKDEPEIDQVRSRETTRVVGVEQIPEQVGHVAMSRADLGEPWSKHCSWLAHGFIKGVSEKPLLLQINTTTVESALLCEQEELDFGQVAVSHSKTLVLRLRNTAETTAELSWGGLNPIGPFDMVNALRDIGPGENHAVVVRFSPESNRKYRGTLQLWSRETKLDIPLLGEGVSPVLLLDKHSLDFGDVFCGESASLGVALENTSLFGLDFDISQAAGTLLPHNFDGTDVFTMSPQEGGILDGATQVVQVTFSPDQEILFGHLALFDVDVPNQEGEHQLLLKGRCWATPLFAYLPLPQPGERAIARRGRVVDEFGVVANESSLLDYRLEATLDDFENMEVLLHVGCCTASSGGSYEMVEIASSLCVDKPKGVFKGKGEELVTIGLAGDPATSVGQHQIKLELRSDGAEKPRIVTVSIKKCVC</sequence>
<dbReference type="Pfam" id="PF24778">
    <property type="entry name" value="Ig-CFAP74_3rd"/>
    <property type="match status" value="1"/>
</dbReference>
<keyword evidence="5" id="KW-0966">Cell projection</keyword>
<evidence type="ECO:0000313" key="6">
    <source>
        <dbReference type="Proteomes" id="UP001642464"/>
    </source>
</evidence>
<comment type="caution">
    <text evidence="5">The sequence shown here is derived from an EMBL/GenBank/DDBJ whole genome shotgun (WGS) entry which is preliminary data.</text>
</comment>
<name>A0ABP0SGM4_9DINO</name>
<feature type="region of interest" description="Disordered" evidence="2">
    <location>
        <begin position="1067"/>
        <end position="1103"/>
    </location>
</feature>
<evidence type="ECO:0000256" key="2">
    <source>
        <dbReference type="SAM" id="MobiDB-lite"/>
    </source>
</evidence>
<feature type="compositionally biased region" description="Acidic residues" evidence="2">
    <location>
        <begin position="1068"/>
        <end position="1083"/>
    </location>
</feature>
<gene>
    <name evidence="5" type="ORF">SCF082_LOCUS51738</name>
</gene>
<dbReference type="InterPro" id="IPR013783">
    <property type="entry name" value="Ig-like_fold"/>
</dbReference>
<dbReference type="Proteomes" id="UP001642464">
    <property type="component" value="Unassembled WGS sequence"/>
</dbReference>
<keyword evidence="5" id="KW-0282">Flagellum</keyword>